<evidence type="ECO:0000256" key="11">
    <source>
        <dbReference type="RuleBase" id="RU003781"/>
    </source>
</evidence>
<dbReference type="EC" id="3.6.1.66" evidence="10"/>
<dbReference type="Pfam" id="PF01725">
    <property type="entry name" value="Ham1p_like"/>
    <property type="match status" value="1"/>
</dbReference>
<evidence type="ECO:0000256" key="3">
    <source>
        <dbReference type="ARBA" id="ARBA00022723"/>
    </source>
</evidence>
<keyword evidence="5 10" id="KW-0378">Hydrolase</keyword>
<evidence type="ECO:0000256" key="8">
    <source>
        <dbReference type="ARBA" id="ARBA00051875"/>
    </source>
</evidence>
<dbReference type="FunFam" id="3.90.950.10:FF:000001">
    <property type="entry name" value="dITP/XTP pyrophosphatase"/>
    <property type="match status" value="1"/>
</dbReference>
<dbReference type="GO" id="GO:0009117">
    <property type="term" value="P:nucleotide metabolic process"/>
    <property type="evidence" value="ECO:0007669"/>
    <property type="project" value="UniProtKB-KW"/>
</dbReference>
<feature type="binding site" evidence="10">
    <location>
        <position position="76"/>
    </location>
    <ligand>
        <name>substrate</name>
    </ligand>
</feature>
<keyword evidence="6 10" id="KW-0460">Magnesium</keyword>
<dbReference type="GO" id="GO:0017111">
    <property type="term" value="F:ribonucleoside triphosphate phosphatase activity"/>
    <property type="evidence" value="ECO:0007669"/>
    <property type="project" value="InterPro"/>
</dbReference>
<dbReference type="RefSeq" id="WP_154511481.1">
    <property type="nucleotide sequence ID" value="NZ_VUMH01000009.1"/>
</dbReference>
<dbReference type="InterPro" id="IPR029001">
    <property type="entry name" value="ITPase-like_fam"/>
</dbReference>
<dbReference type="GO" id="GO:0009146">
    <property type="term" value="P:purine nucleoside triphosphate catabolic process"/>
    <property type="evidence" value="ECO:0007669"/>
    <property type="project" value="UniProtKB-UniRule"/>
</dbReference>
<feature type="active site" description="Proton acceptor" evidence="10">
    <location>
        <position position="75"/>
    </location>
</feature>
<comment type="catalytic activity">
    <reaction evidence="10">
        <text>ITP + H2O = IMP + diphosphate + H(+)</text>
        <dbReference type="Rhea" id="RHEA:29399"/>
        <dbReference type="ChEBI" id="CHEBI:15377"/>
        <dbReference type="ChEBI" id="CHEBI:15378"/>
        <dbReference type="ChEBI" id="CHEBI:33019"/>
        <dbReference type="ChEBI" id="CHEBI:58053"/>
        <dbReference type="ChEBI" id="CHEBI:61402"/>
        <dbReference type="EC" id="3.6.1.66"/>
    </reaction>
</comment>
<evidence type="ECO:0000256" key="2">
    <source>
        <dbReference type="ARBA" id="ARBA00011738"/>
    </source>
</evidence>
<dbReference type="GO" id="GO:0035870">
    <property type="term" value="F:dITP diphosphatase activity"/>
    <property type="evidence" value="ECO:0007669"/>
    <property type="project" value="UniProtKB-UniRule"/>
</dbReference>
<dbReference type="EMBL" id="VUMH01000009">
    <property type="protein sequence ID" value="MSS28253.1"/>
    <property type="molecule type" value="Genomic_DNA"/>
</dbReference>
<dbReference type="GO" id="GO:0036222">
    <property type="term" value="F:XTP diphosphatase activity"/>
    <property type="evidence" value="ECO:0007669"/>
    <property type="project" value="UniProtKB-UniRule"/>
</dbReference>
<comment type="catalytic activity">
    <reaction evidence="9 10">
        <text>XTP + H2O = XMP + diphosphate + H(+)</text>
        <dbReference type="Rhea" id="RHEA:28610"/>
        <dbReference type="ChEBI" id="CHEBI:15377"/>
        <dbReference type="ChEBI" id="CHEBI:15378"/>
        <dbReference type="ChEBI" id="CHEBI:33019"/>
        <dbReference type="ChEBI" id="CHEBI:57464"/>
        <dbReference type="ChEBI" id="CHEBI:61314"/>
        <dbReference type="EC" id="3.6.1.66"/>
    </reaction>
</comment>
<evidence type="ECO:0000256" key="10">
    <source>
        <dbReference type="HAMAP-Rule" id="MF_01405"/>
    </source>
</evidence>
<sequence length="210" mass="22788">MAEEQRQRIVLATHNAGKVRELAGPLADFGVEVIGLEAFPRIEDIEETGTTFEENALIKARAVAGITGLVSVADDSGLMVEALDGRPGVYSARYSDDWQSLPGESRDQRNIRKLLHELAGVPEDRRACCFVSCMAAVKPGGAEMVVRGVWEGCLLTAPRGENGFGYDPVFFDPLIGKTAAQLSREDKTARSHRGNALRALLARWEAFMAG</sequence>
<dbReference type="SUPFAM" id="SSF52972">
    <property type="entry name" value="ITPase-like"/>
    <property type="match status" value="1"/>
</dbReference>
<dbReference type="PANTHER" id="PTHR11067">
    <property type="entry name" value="INOSINE TRIPHOSPHATE PYROPHOSPHATASE/HAM1 PROTEIN"/>
    <property type="match status" value="1"/>
</dbReference>
<feature type="binding site" evidence="10">
    <location>
        <position position="187"/>
    </location>
    <ligand>
        <name>substrate</name>
    </ligand>
</feature>
<evidence type="ECO:0000256" key="5">
    <source>
        <dbReference type="ARBA" id="ARBA00022801"/>
    </source>
</evidence>
<dbReference type="NCBIfam" id="TIGR00042">
    <property type="entry name" value="RdgB/HAM1 family non-canonical purine NTP pyrophosphatase"/>
    <property type="match status" value="1"/>
</dbReference>
<evidence type="ECO:0000256" key="4">
    <source>
        <dbReference type="ARBA" id="ARBA00022741"/>
    </source>
</evidence>
<dbReference type="CDD" id="cd00515">
    <property type="entry name" value="HAM1"/>
    <property type="match status" value="1"/>
</dbReference>
<name>A0A6L5XLU0_9BACT</name>
<feature type="binding site" evidence="10">
    <location>
        <begin position="192"/>
        <end position="193"/>
    </location>
    <ligand>
        <name>substrate</name>
    </ligand>
</feature>
<feature type="binding site" evidence="10">
    <location>
        <position position="75"/>
    </location>
    <ligand>
        <name>Mg(2+)</name>
        <dbReference type="ChEBI" id="CHEBI:18420"/>
    </ligand>
</feature>
<dbReference type="InterPro" id="IPR020922">
    <property type="entry name" value="dITP/XTP_pyrophosphatase"/>
</dbReference>
<reference evidence="12 13" key="1">
    <citation type="submission" date="2019-09" db="EMBL/GenBank/DDBJ databases">
        <title>In-depth cultivation of the pig gut microbiome towards novel bacterial diversity and tailored functional studies.</title>
        <authorList>
            <person name="Wylensek D."/>
            <person name="Hitch T.C.A."/>
            <person name="Clavel T."/>
        </authorList>
    </citation>
    <scope>NUCLEOTIDE SEQUENCE [LARGE SCALE GENOMIC DNA]</scope>
    <source>
        <strain evidence="12 13">PG-178-WT-4</strain>
    </source>
</reference>
<protein>
    <recommendedName>
        <fullName evidence="10">dITP/XTP pyrophosphatase</fullName>
        <ecNumber evidence="10">3.6.1.66</ecNumber>
    </recommendedName>
    <alternativeName>
        <fullName evidence="10">Non-canonical purine NTP pyrophosphatase</fullName>
    </alternativeName>
    <alternativeName>
        <fullName evidence="10">Non-standard purine NTP pyrophosphatase</fullName>
    </alternativeName>
    <alternativeName>
        <fullName evidence="10">Nucleoside-triphosphate diphosphatase</fullName>
    </alternativeName>
    <alternativeName>
        <fullName evidence="10">Nucleoside-triphosphate pyrophosphatase</fullName>
        <shortName evidence="10">NTPase</shortName>
    </alternativeName>
</protein>
<comment type="similarity">
    <text evidence="1 10 11">Belongs to the HAM1 NTPase family.</text>
</comment>
<dbReference type="GO" id="GO:0046872">
    <property type="term" value="F:metal ion binding"/>
    <property type="evidence" value="ECO:0007669"/>
    <property type="project" value="UniProtKB-KW"/>
</dbReference>
<keyword evidence="13" id="KW-1185">Reference proteome</keyword>
<evidence type="ECO:0000313" key="13">
    <source>
        <dbReference type="Proteomes" id="UP000477488"/>
    </source>
</evidence>
<feature type="binding site" evidence="10">
    <location>
        <begin position="164"/>
        <end position="167"/>
    </location>
    <ligand>
        <name>substrate</name>
    </ligand>
</feature>
<evidence type="ECO:0000256" key="1">
    <source>
        <dbReference type="ARBA" id="ARBA00008023"/>
    </source>
</evidence>
<comment type="catalytic activity">
    <reaction evidence="8 10">
        <text>dITP + H2O = dIMP + diphosphate + H(+)</text>
        <dbReference type="Rhea" id="RHEA:28342"/>
        <dbReference type="ChEBI" id="CHEBI:15377"/>
        <dbReference type="ChEBI" id="CHEBI:15378"/>
        <dbReference type="ChEBI" id="CHEBI:33019"/>
        <dbReference type="ChEBI" id="CHEBI:61194"/>
        <dbReference type="ChEBI" id="CHEBI:61382"/>
        <dbReference type="EC" id="3.6.1.66"/>
    </reaction>
</comment>
<gene>
    <name evidence="12" type="primary">rdgB</name>
    <name evidence="12" type="ORF">FYJ44_09450</name>
</gene>
<accession>A0A6L5XLU0</accession>
<dbReference type="Gene3D" id="3.90.950.10">
    <property type="match status" value="1"/>
</dbReference>
<proteinExistence type="inferred from homology"/>
<evidence type="ECO:0000256" key="7">
    <source>
        <dbReference type="ARBA" id="ARBA00023080"/>
    </source>
</evidence>
<evidence type="ECO:0000256" key="9">
    <source>
        <dbReference type="ARBA" id="ARBA00052017"/>
    </source>
</evidence>
<evidence type="ECO:0000313" key="12">
    <source>
        <dbReference type="EMBL" id="MSS28253.1"/>
    </source>
</evidence>
<dbReference type="HAMAP" id="MF_01405">
    <property type="entry name" value="Non_canon_purine_NTPase"/>
    <property type="match status" value="1"/>
</dbReference>
<dbReference type="InterPro" id="IPR002637">
    <property type="entry name" value="RdgB/HAM1"/>
</dbReference>
<keyword evidence="7 10" id="KW-0546">Nucleotide metabolism</keyword>
<feature type="binding site" evidence="10">
    <location>
        <position position="46"/>
    </location>
    <ligand>
        <name>Mg(2+)</name>
        <dbReference type="ChEBI" id="CHEBI:18420"/>
    </ligand>
</feature>
<keyword evidence="4 10" id="KW-0547">Nucleotide-binding</keyword>
<evidence type="ECO:0000256" key="6">
    <source>
        <dbReference type="ARBA" id="ARBA00022842"/>
    </source>
</evidence>
<feature type="binding site" evidence="10">
    <location>
        <begin position="13"/>
        <end position="18"/>
    </location>
    <ligand>
        <name>substrate</name>
    </ligand>
</feature>
<dbReference type="GO" id="GO:0000166">
    <property type="term" value="F:nucleotide binding"/>
    <property type="evidence" value="ECO:0007669"/>
    <property type="project" value="UniProtKB-KW"/>
</dbReference>
<dbReference type="PANTHER" id="PTHR11067:SF9">
    <property type="entry name" value="INOSINE TRIPHOSPHATE PYROPHOSPHATASE"/>
    <property type="match status" value="1"/>
</dbReference>
<organism evidence="12 13">
    <name type="scientific">Desulfovibrio porci</name>
    <dbReference type="NCBI Taxonomy" id="2605782"/>
    <lineage>
        <taxon>Bacteria</taxon>
        <taxon>Pseudomonadati</taxon>
        <taxon>Thermodesulfobacteriota</taxon>
        <taxon>Desulfovibrionia</taxon>
        <taxon>Desulfovibrionales</taxon>
        <taxon>Desulfovibrionaceae</taxon>
        <taxon>Desulfovibrio</taxon>
    </lineage>
</organism>
<comment type="cofactor">
    <cofactor evidence="10">
        <name>Mg(2+)</name>
        <dbReference type="ChEBI" id="CHEBI:18420"/>
    </cofactor>
    <text evidence="10">Binds 1 Mg(2+) ion per subunit.</text>
</comment>
<comment type="caution">
    <text evidence="12">The sequence shown here is derived from an EMBL/GenBank/DDBJ whole genome shotgun (WGS) entry which is preliminary data.</text>
</comment>
<comment type="subunit">
    <text evidence="2 10">Homodimer.</text>
</comment>
<dbReference type="GO" id="GO:0036220">
    <property type="term" value="F:ITP diphosphatase activity"/>
    <property type="evidence" value="ECO:0007669"/>
    <property type="project" value="UniProtKB-UniRule"/>
</dbReference>
<dbReference type="GO" id="GO:0005829">
    <property type="term" value="C:cytosol"/>
    <property type="evidence" value="ECO:0007669"/>
    <property type="project" value="TreeGrafter"/>
</dbReference>
<comment type="function">
    <text evidence="10">Pyrophosphatase that catalyzes the hydrolysis of nucleoside triphosphates to their monophosphate derivatives, with a high preference for the non-canonical purine nucleotides XTP (xanthosine triphosphate), dITP (deoxyinosine triphosphate) and ITP. Seems to function as a house-cleaning enzyme that removes non-canonical purine nucleotides from the nucleotide pool, thus preventing their incorporation into DNA/RNA and avoiding chromosomal lesions.</text>
</comment>
<keyword evidence="3 10" id="KW-0479">Metal-binding</keyword>
<dbReference type="Proteomes" id="UP000477488">
    <property type="component" value="Unassembled WGS sequence"/>
</dbReference>
<dbReference type="AlphaFoldDB" id="A0A6L5XLU0"/>